<evidence type="ECO:0000313" key="9">
    <source>
        <dbReference type="Proteomes" id="UP000236173"/>
    </source>
</evidence>
<dbReference type="SUPFAM" id="SSF63882">
    <property type="entry name" value="MoeA N-terminal region -like"/>
    <property type="match status" value="1"/>
</dbReference>
<dbReference type="GO" id="GO:0006777">
    <property type="term" value="P:Mo-molybdopterin cofactor biosynthetic process"/>
    <property type="evidence" value="ECO:0007669"/>
    <property type="project" value="UniProtKB-UniRule"/>
</dbReference>
<dbReference type="GO" id="GO:0046872">
    <property type="term" value="F:metal ion binding"/>
    <property type="evidence" value="ECO:0007669"/>
    <property type="project" value="UniProtKB-UniRule"/>
</dbReference>
<keyword evidence="6" id="KW-0460">Magnesium</keyword>
<feature type="domain" description="MoaB/Mog" evidence="7">
    <location>
        <begin position="190"/>
        <end position="327"/>
    </location>
</feature>
<dbReference type="GO" id="GO:0005737">
    <property type="term" value="C:cytoplasm"/>
    <property type="evidence" value="ECO:0007669"/>
    <property type="project" value="TreeGrafter"/>
</dbReference>
<dbReference type="Pfam" id="PF03454">
    <property type="entry name" value="MoeA_C"/>
    <property type="match status" value="1"/>
</dbReference>
<dbReference type="Pfam" id="PF03453">
    <property type="entry name" value="MoeA_N"/>
    <property type="match status" value="1"/>
</dbReference>
<dbReference type="InterPro" id="IPR038987">
    <property type="entry name" value="MoeA-like"/>
</dbReference>
<organism evidence="8 9">
    <name type="scientific">Candidatus Fervidibacter japonicus</name>
    <dbReference type="NCBI Taxonomy" id="2035412"/>
    <lineage>
        <taxon>Bacteria</taxon>
        <taxon>Candidatus Fervidibacterota</taxon>
        <taxon>Candidatus Fervidibacter</taxon>
    </lineage>
</organism>
<dbReference type="Gene3D" id="2.170.190.11">
    <property type="entry name" value="Molybdopterin biosynthesis moea protein, domain 3"/>
    <property type="match status" value="1"/>
</dbReference>
<proteinExistence type="inferred from homology"/>
<dbReference type="SMART" id="SM00852">
    <property type="entry name" value="MoCF_biosynth"/>
    <property type="match status" value="1"/>
</dbReference>
<evidence type="ECO:0000256" key="1">
    <source>
        <dbReference type="ARBA" id="ARBA00002901"/>
    </source>
</evidence>
<evidence type="ECO:0000313" key="8">
    <source>
        <dbReference type="EMBL" id="GBC99811.1"/>
    </source>
</evidence>
<dbReference type="InterPro" id="IPR005110">
    <property type="entry name" value="MoeA_linker/N"/>
</dbReference>
<dbReference type="Gene3D" id="3.40.980.10">
    <property type="entry name" value="MoaB/Mog-like domain"/>
    <property type="match status" value="1"/>
</dbReference>
<evidence type="ECO:0000256" key="5">
    <source>
        <dbReference type="ARBA" id="ARBA00047317"/>
    </source>
</evidence>
<dbReference type="PANTHER" id="PTHR10192:SF5">
    <property type="entry name" value="GEPHYRIN"/>
    <property type="match status" value="1"/>
</dbReference>
<dbReference type="Proteomes" id="UP000236173">
    <property type="component" value="Unassembled WGS sequence"/>
</dbReference>
<gene>
    <name evidence="8" type="primary">moeA</name>
    <name evidence="8" type="ORF">HRbin17_02342</name>
</gene>
<dbReference type="SUPFAM" id="SSF53218">
    <property type="entry name" value="Molybdenum cofactor biosynthesis proteins"/>
    <property type="match status" value="1"/>
</dbReference>
<dbReference type="SUPFAM" id="SSF63867">
    <property type="entry name" value="MoeA C-terminal domain-like"/>
    <property type="match status" value="1"/>
</dbReference>
<dbReference type="UniPathway" id="UPA00344"/>
<accession>A0A2H5XF55</accession>
<dbReference type="InterPro" id="IPR005111">
    <property type="entry name" value="MoeA_C_domain_IV"/>
</dbReference>
<keyword evidence="6 8" id="KW-0808">Transferase</keyword>
<dbReference type="InterPro" id="IPR036135">
    <property type="entry name" value="MoeA_linker/N_sf"/>
</dbReference>
<comment type="cofactor">
    <cofactor evidence="6">
        <name>Mg(2+)</name>
        <dbReference type="ChEBI" id="CHEBI:18420"/>
    </cofactor>
</comment>
<sequence>MRHYHGGKPLTAFDEALQRLLDATQPIARTETVGLVDAAYRVLAVDVSAPFDVPPFDRATMDGYAARSADIAAATPEHPVPLRVIGAVYAGDPPPTWVVAEGTCAQIATGAPMPLGADCVVPFEDTQREGATVLVLKAVPPRDNITQRGWDVRQGDRVLAAGAWLTPAKVGVLAALGIDRVPVYAKPKVAIVPTGNEIAQPGRPLRIGQVYDINTYTVAALAAQHGCEPLPMDIVPDEPEALQRTLNAALASAECVIFSAGSAVGERDLLPRLLSERGTVLFHGLAVRPGRPTLAAVVDGKLLVNLPGFPASCLMVAVVMLVPVWRKMARLPAWHPPTVQATLAHEVISPEGLRQFLTVRLAERDGQLIAASAYKESGTITSLSDADGFIVIPETVTHIPAGTTVAVTLL</sequence>
<keyword evidence="4 6" id="KW-0501">Molybdenum cofactor biosynthesis</keyword>
<dbReference type="InterPro" id="IPR036425">
    <property type="entry name" value="MoaB/Mog-like_dom_sf"/>
</dbReference>
<dbReference type="Gene3D" id="3.90.105.10">
    <property type="entry name" value="Molybdopterin biosynthesis moea protein, domain 2"/>
    <property type="match status" value="1"/>
</dbReference>
<protein>
    <recommendedName>
        <fullName evidence="6">Molybdopterin molybdenumtransferase</fullName>
        <ecNumber evidence="6">2.10.1.1</ecNumber>
    </recommendedName>
</protein>
<dbReference type="InterPro" id="IPR001453">
    <property type="entry name" value="MoaB/Mog_dom"/>
</dbReference>
<evidence type="ECO:0000256" key="6">
    <source>
        <dbReference type="RuleBase" id="RU365090"/>
    </source>
</evidence>
<dbReference type="EMBL" id="BEHT01000038">
    <property type="protein sequence ID" value="GBC99811.1"/>
    <property type="molecule type" value="Genomic_DNA"/>
</dbReference>
<name>A0A2H5XF55_9BACT</name>
<dbReference type="InterPro" id="IPR036688">
    <property type="entry name" value="MoeA_C_domain_IV_sf"/>
</dbReference>
<comment type="caution">
    <text evidence="8">The sequence shown here is derived from an EMBL/GenBank/DDBJ whole genome shotgun (WGS) entry which is preliminary data.</text>
</comment>
<evidence type="ECO:0000259" key="7">
    <source>
        <dbReference type="SMART" id="SM00852"/>
    </source>
</evidence>
<comment type="catalytic activity">
    <reaction evidence="5">
        <text>adenylyl-molybdopterin + molybdate = Mo-molybdopterin + AMP + H(+)</text>
        <dbReference type="Rhea" id="RHEA:35047"/>
        <dbReference type="ChEBI" id="CHEBI:15378"/>
        <dbReference type="ChEBI" id="CHEBI:36264"/>
        <dbReference type="ChEBI" id="CHEBI:62727"/>
        <dbReference type="ChEBI" id="CHEBI:71302"/>
        <dbReference type="ChEBI" id="CHEBI:456215"/>
        <dbReference type="EC" id="2.10.1.1"/>
    </reaction>
</comment>
<comment type="pathway">
    <text evidence="2 6">Cofactor biosynthesis; molybdopterin biosynthesis.</text>
</comment>
<dbReference type="Gene3D" id="2.40.340.10">
    <property type="entry name" value="MoeA, C-terminal, domain IV"/>
    <property type="match status" value="1"/>
</dbReference>
<dbReference type="PANTHER" id="PTHR10192">
    <property type="entry name" value="MOLYBDOPTERIN BIOSYNTHESIS PROTEIN"/>
    <property type="match status" value="1"/>
</dbReference>
<keyword evidence="6" id="KW-0479">Metal-binding</keyword>
<keyword evidence="6" id="KW-0500">Molybdenum</keyword>
<dbReference type="NCBIfam" id="TIGR00177">
    <property type="entry name" value="molyb_syn"/>
    <property type="match status" value="1"/>
</dbReference>
<evidence type="ECO:0000256" key="2">
    <source>
        <dbReference type="ARBA" id="ARBA00005046"/>
    </source>
</evidence>
<dbReference type="EC" id="2.10.1.1" evidence="6"/>
<comment type="similarity">
    <text evidence="3 6">Belongs to the MoeA family.</text>
</comment>
<dbReference type="CDD" id="cd00887">
    <property type="entry name" value="MoeA"/>
    <property type="match status" value="1"/>
</dbReference>
<dbReference type="NCBIfam" id="NF045515">
    <property type="entry name" value="Glp_gephyrin"/>
    <property type="match status" value="1"/>
</dbReference>
<dbReference type="AlphaFoldDB" id="A0A2H5XF55"/>
<evidence type="ECO:0000256" key="4">
    <source>
        <dbReference type="ARBA" id="ARBA00023150"/>
    </source>
</evidence>
<dbReference type="Pfam" id="PF00994">
    <property type="entry name" value="MoCF_biosynth"/>
    <property type="match status" value="1"/>
</dbReference>
<dbReference type="GO" id="GO:0061599">
    <property type="term" value="F:molybdopterin molybdotransferase activity"/>
    <property type="evidence" value="ECO:0007669"/>
    <property type="project" value="UniProtKB-UniRule"/>
</dbReference>
<reference evidence="9" key="1">
    <citation type="submission" date="2017-09" db="EMBL/GenBank/DDBJ databases">
        <title>Metaegenomics of thermophilic ammonia-oxidizing enrichment culture.</title>
        <authorList>
            <person name="Kato S."/>
            <person name="Suzuki K."/>
        </authorList>
    </citation>
    <scope>NUCLEOTIDE SEQUENCE [LARGE SCALE GENOMIC DNA]</scope>
</reference>
<evidence type="ECO:0000256" key="3">
    <source>
        <dbReference type="ARBA" id="ARBA00010763"/>
    </source>
</evidence>
<comment type="function">
    <text evidence="1 6">Catalyzes the insertion of molybdate into adenylated molybdopterin with the concomitant release of AMP.</text>
</comment>